<dbReference type="InterPro" id="IPR010359">
    <property type="entry name" value="IrrE_HExxH"/>
</dbReference>
<evidence type="ECO:0000313" key="2">
    <source>
        <dbReference type="EMBL" id="MRU15817.1"/>
    </source>
</evidence>
<proteinExistence type="predicted"/>
<dbReference type="RefSeq" id="WP_154151400.1">
    <property type="nucleotide sequence ID" value="NZ_SZWE01000001.1"/>
</dbReference>
<dbReference type="Pfam" id="PF06114">
    <property type="entry name" value="Peptidase_M78"/>
    <property type="match status" value="1"/>
</dbReference>
<sequence>MTIQVNPAVLIWARETAGFALDEAASKLFKDGVKATAAENLAAMEEGEKQPTRTQLAKFAKLYKRPLLAFYMAEPPRTGQRGQDFRQTPDDRTKRENAMLDALLRDVKARQEAVRDLLLDDEDFWEHKFVGSMTIDTPVTTVASSLSMALGFEHRDKSLRRGEPDKLFRTLRAAAEDIGIFVLLLSDLGSYHSTIPSSVFRGFAIADEIAPFVVINAKEAKTSRSFTLMHELAHIWLGATGVSGQAYTGNPSNQAAKIEQFCNDVAGEFLLPTEYFKADAVEFDPDDTDAAEKIIDAISYSWSVSGPMVAYKLYRMGDLTSNAYSTLRNVYHARWQAALSAQKSKQKDGEGPSRNVVLAHNLGDALLGIVSRSVRTNALTYTKAARLLGSKANSVETLVRSYEAKMNKSDLFNGAS</sequence>
<evidence type="ECO:0000259" key="1">
    <source>
        <dbReference type="Pfam" id="PF06114"/>
    </source>
</evidence>
<dbReference type="OrthoDB" id="9796786at2"/>
<dbReference type="EMBL" id="SZWE01000001">
    <property type="protein sequence ID" value="MRU15817.1"/>
    <property type="molecule type" value="Genomic_DNA"/>
</dbReference>
<reference evidence="2 3" key="1">
    <citation type="submission" date="2019-05" db="EMBL/GenBank/DDBJ databases">
        <title>Roseovarius bejariae sp. nov., a moderately halophylic bacterium isolated from a saline soil in Rambla Salada (Murcia).</title>
        <authorList>
            <person name="Castro D.J."/>
            <person name="Gomez-Altuve A."/>
            <person name="Reina J.C."/>
            <person name="Rodriguez M."/>
            <person name="Sampedro I."/>
            <person name="Llamas I."/>
            <person name="Martinez-Checa F."/>
        </authorList>
    </citation>
    <scope>NUCLEOTIDE SEQUENCE [LARGE SCALE GENOMIC DNA]</scope>
    <source>
        <strain evidence="2 3">A21</strain>
    </source>
</reference>
<keyword evidence="3" id="KW-1185">Reference proteome</keyword>
<organism evidence="2 3">
    <name type="scientific">Roseovarius bejariae</name>
    <dbReference type="NCBI Taxonomy" id="2576383"/>
    <lineage>
        <taxon>Bacteria</taxon>
        <taxon>Pseudomonadati</taxon>
        <taxon>Pseudomonadota</taxon>
        <taxon>Alphaproteobacteria</taxon>
        <taxon>Rhodobacterales</taxon>
        <taxon>Roseobacteraceae</taxon>
        <taxon>Roseovarius</taxon>
    </lineage>
</organism>
<gene>
    <name evidence="2" type="ORF">FDP25_10300</name>
</gene>
<dbReference type="PANTHER" id="PTHR43236:SF2">
    <property type="entry name" value="BLL0069 PROTEIN"/>
    <property type="match status" value="1"/>
</dbReference>
<dbReference type="Gene3D" id="1.10.10.2910">
    <property type="match status" value="1"/>
</dbReference>
<evidence type="ECO:0000313" key="3">
    <source>
        <dbReference type="Proteomes" id="UP000564704"/>
    </source>
</evidence>
<dbReference type="AlphaFoldDB" id="A0A844CM10"/>
<dbReference type="PANTHER" id="PTHR43236">
    <property type="entry name" value="ANTITOXIN HIGA1"/>
    <property type="match status" value="1"/>
</dbReference>
<feature type="domain" description="IrrE N-terminal-like" evidence="1">
    <location>
        <begin position="201"/>
        <end position="313"/>
    </location>
</feature>
<protein>
    <submittedName>
        <fullName evidence="2">ImmA/IrrE family metallo-endopeptidase</fullName>
    </submittedName>
</protein>
<dbReference type="Proteomes" id="UP000564704">
    <property type="component" value="Unassembled WGS sequence"/>
</dbReference>
<comment type="caution">
    <text evidence="2">The sequence shown here is derived from an EMBL/GenBank/DDBJ whole genome shotgun (WGS) entry which is preliminary data.</text>
</comment>
<accession>A0A844CM10</accession>
<dbReference type="InterPro" id="IPR052345">
    <property type="entry name" value="Rad_response_metalloprotease"/>
</dbReference>
<name>A0A844CM10_9RHOB</name>